<dbReference type="PANTHER" id="PTHR47505:SF1">
    <property type="entry name" value="DNA UTILIZATION PROTEIN YHGH"/>
    <property type="match status" value="1"/>
</dbReference>
<dbReference type="EMBL" id="FOAP01000009">
    <property type="protein sequence ID" value="SEL89758.1"/>
    <property type="molecule type" value="Genomic_DNA"/>
</dbReference>
<name>A0A1H7TZ96_STIAU</name>
<reference evidence="3" key="1">
    <citation type="submission" date="2016-10" db="EMBL/GenBank/DDBJ databases">
        <authorList>
            <person name="Varghese N."/>
            <person name="Submissions S."/>
        </authorList>
    </citation>
    <scope>NUCLEOTIDE SEQUENCE [LARGE SCALE GENOMIC DNA]</scope>
    <source>
        <strain evidence="3">DSM 17044</strain>
    </source>
</reference>
<dbReference type="InterPro" id="IPR044005">
    <property type="entry name" value="DZR_2"/>
</dbReference>
<dbReference type="SUPFAM" id="SSF53271">
    <property type="entry name" value="PRTase-like"/>
    <property type="match status" value="1"/>
</dbReference>
<feature type="domain" description="Double zinc ribbon" evidence="1">
    <location>
        <begin position="26"/>
        <end position="80"/>
    </location>
</feature>
<organism evidence="2 3">
    <name type="scientific">Stigmatella aurantiaca</name>
    <dbReference type="NCBI Taxonomy" id="41"/>
    <lineage>
        <taxon>Bacteria</taxon>
        <taxon>Pseudomonadati</taxon>
        <taxon>Myxococcota</taxon>
        <taxon>Myxococcia</taxon>
        <taxon>Myxococcales</taxon>
        <taxon>Cystobacterineae</taxon>
        <taxon>Archangiaceae</taxon>
        <taxon>Stigmatella</taxon>
    </lineage>
</organism>
<protein>
    <submittedName>
        <fullName evidence="2">ComF family protein</fullName>
    </submittedName>
</protein>
<accession>A0A1H7TZ96</accession>
<keyword evidence="3" id="KW-1185">Reference proteome</keyword>
<evidence type="ECO:0000313" key="3">
    <source>
        <dbReference type="Proteomes" id="UP000182719"/>
    </source>
</evidence>
<dbReference type="Proteomes" id="UP000182719">
    <property type="component" value="Unassembled WGS sequence"/>
</dbReference>
<dbReference type="PANTHER" id="PTHR47505">
    <property type="entry name" value="DNA UTILIZATION PROTEIN YHGH"/>
    <property type="match status" value="1"/>
</dbReference>
<sequence>MRAEGRRRFPAAWGQALTQTLAGWAELLYPPACLACAKVLPSQAFFCETCDTALERLPPACCRTCAEPGAFPALTCPRCLRHPPPFTRVWAPFIHEGPLSRAIHRYKYEDHPELAAPLAALLADEARAFLARAPSWIVALPLHAHRFRERRYDQAQLLAGALARATGRQAPVGLLTRVRDTPRQVGLDEAARADNVAGAFEASRSAEGQAVLLLDDVFTTGATARAAADALSARGAGPVEVLTLARACAVR</sequence>
<dbReference type="OrthoDB" id="9779910at2"/>
<dbReference type="InterPro" id="IPR051910">
    <property type="entry name" value="ComF/GntX_DNA_util-trans"/>
</dbReference>
<proteinExistence type="predicted"/>
<dbReference type="Gene3D" id="3.40.50.2020">
    <property type="match status" value="1"/>
</dbReference>
<evidence type="ECO:0000259" key="1">
    <source>
        <dbReference type="Pfam" id="PF18912"/>
    </source>
</evidence>
<dbReference type="Pfam" id="PF18912">
    <property type="entry name" value="DZR_2"/>
    <property type="match status" value="1"/>
</dbReference>
<evidence type="ECO:0000313" key="2">
    <source>
        <dbReference type="EMBL" id="SEL89758.1"/>
    </source>
</evidence>
<dbReference type="InterPro" id="IPR029057">
    <property type="entry name" value="PRTase-like"/>
</dbReference>
<dbReference type="AlphaFoldDB" id="A0A1H7TZ96"/>
<gene>
    <name evidence="2" type="ORF">SAMN05444354_109224</name>
</gene>